<feature type="binding site" evidence="3 5">
    <location>
        <position position="38"/>
    </location>
    <ligand>
        <name>substrate</name>
    </ligand>
</feature>
<keyword evidence="8" id="KW-1185">Reference proteome</keyword>
<dbReference type="FunFam" id="3.40.50.1970:FF:000004">
    <property type="entry name" value="N5-carboxyaminoimidazole ribonucleotide mutase"/>
    <property type="match status" value="1"/>
</dbReference>
<dbReference type="GO" id="GO:0006189">
    <property type="term" value="P:'de novo' IMP biosynthetic process"/>
    <property type="evidence" value="ECO:0007669"/>
    <property type="project" value="UniProtKB-UniRule"/>
</dbReference>
<name>A0A2D0L7C2_9GAMM</name>
<feature type="domain" description="PurE" evidence="6">
    <location>
        <begin position="27"/>
        <end position="178"/>
    </location>
</feature>
<organism evidence="7 8">
    <name type="scientific">Xenorhabdus kozodoii</name>
    <dbReference type="NCBI Taxonomy" id="351676"/>
    <lineage>
        <taxon>Bacteria</taxon>
        <taxon>Pseudomonadati</taxon>
        <taxon>Pseudomonadota</taxon>
        <taxon>Gammaproteobacteria</taxon>
        <taxon>Enterobacterales</taxon>
        <taxon>Morganellaceae</taxon>
        <taxon>Xenorhabdus</taxon>
    </lineage>
</organism>
<dbReference type="UniPathway" id="UPA00074">
    <property type="reaction ID" value="UER00943"/>
</dbReference>
<dbReference type="Pfam" id="PF00731">
    <property type="entry name" value="AIRC"/>
    <property type="match status" value="1"/>
</dbReference>
<dbReference type="NCBIfam" id="TIGR01162">
    <property type="entry name" value="purE"/>
    <property type="match status" value="1"/>
</dbReference>
<comment type="similarity">
    <text evidence="3">Belongs to the AIR carboxylase family. Class I subfamily.</text>
</comment>
<evidence type="ECO:0000256" key="3">
    <source>
        <dbReference type="HAMAP-Rule" id="MF_01929"/>
    </source>
</evidence>
<evidence type="ECO:0000313" key="7">
    <source>
        <dbReference type="EMBL" id="PHM71574.1"/>
    </source>
</evidence>
<dbReference type="PIRSF" id="PIRSF001338">
    <property type="entry name" value="AIR_carboxylase"/>
    <property type="match status" value="1"/>
</dbReference>
<dbReference type="PANTHER" id="PTHR23046">
    <property type="entry name" value="PHOSPHORIBOSYLAMINOIMIDAZOLE CARBOXYLASE CATALYTIC SUBUNIT"/>
    <property type="match status" value="1"/>
</dbReference>
<dbReference type="SMART" id="SM01001">
    <property type="entry name" value="AIRC"/>
    <property type="match status" value="1"/>
</dbReference>
<dbReference type="Gene3D" id="3.40.50.1970">
    <property type="match status" value="1"/>
</dbReference>
<dbReference type="EC" id="5.4.99.18" evidence="3 4"/>
<dbReference type="InterPro" id="IPR024694">
    <property type="entry name" value="PurE_prokaryotes"/>
</dbReference>
<gene>
    <name evidence="3" type="primary">purE</name>
    <name evidence="7" type="ORF">Xkoz_02649</name>
</gene>
<dbReference type="InterPro" id="IPR000031">
    <property type="entry name" value="PurE_dom"/>
</dbReference>
<dbReference type="PANTHER" id="PTHR23046:SF2">
    <property type="entry name" value="PHOSPHORIBOSYLAMINOIMIDAZOLE CARBOXYLASE"/>
    <property type="match status" value="1"/>
</dbReference>
<dbReference type="GO" id="GO:0034023">
    <property type="term" value="F:5-(carboxyamino)imidazole ribonucleotide mutase activity"/>
    <property type="evidence" value="ECO:0007669"/>
    <property type="project" value="UniProtKB-UniRule"/>
</dbReference>
<evidence type="ECO:0000256" key="4">
    <source>
        <dbReference type="PIRNR" id="PIRNR001338"/>
    </source>
</evidence>
<reference evidence="7 8" key="1">
    <citation type="journal article" date="2017" name="Nat. Microbiol.">
        <title>Natural product diversity associated with the nematode symbionts Photorhabdus and Xenorhabdus.</title>
        <authorList>
            <person name="Tobias N.J."/>
            <person name="Wolff H."/>
            <person name="Djahanschiri B."/>
            <person name="Grundmann F."/>
            <person name="Kronenwerth M."/>
            <person name="Shi Y.M."/>
            <person name="Simonyi S."/>
            <person name="Grun P."/>
            <person name="Shapiro-Ilan D."/>
            <person name="Pidot S.J."/>
            <person name="Stinear T.P."/>
            <person name="Ebersberger I."/>
            <person name="Bode H.B."/>
        </authorList>
    </citation>
    <scope>NUCLEOTIDE SEQUENCE [LARGE SCALE GENOMIC DNA]</scope>
    <source>
        <strain evidence="7 8">DSM 17907</strain>
    </source>
</reference>
<evidence type="ECO:0000313" key="8">
    <source>
        <dbReference type="Proteomes" id="UP000221101"/>
    </source>
</evidence>
<feature type="binding site" evidence="3 5">
    <location>
        <position position="35"/>
    </location>
    <ligand>
        <name>substrate</name>
    </ligand>
</feature>
<dbReference type="Proteomes" id="UP000221101">
    <property type="component" value="Unassembled WGS sequence"/>
</dbReference>
<evidence type="ECO:0000259" key="6">
    <source>
        <dbReference type="SMART" id="SM01001"/>
    </source>
</evidence>
<evidence type="ECO:0000256" key="1">
    <source>
        <dbReference type="ARBA" id="ARBA00022755"/>
    </source>
</evidence>
<comment type="catalytic activity">
    <reaction evidence="3 4">
        <text>5-carboxyamino-1-(5-phospho-D-ribosyl)imidazole + H(+) = 5-amino-1-(5-phospho-D-ribosyl)imidazole-4-carboxylate</text>
        <dbReference type="Rhea" id="RHEA:13193"/>
        <dbReference type="ChEBI" id="CHEBI:15378"/>
        <dbReference type="ChEBI" id="CHEBI:58730"/>
        <dbReference type="ChEBI" id="CHEBI:77657"/>
        <dbReference type="EC" id="5.4.99.18"/>
    </reaction>
</comment>
<sequence length="188" mass="19628">MTSRSDPTTTIPPTMTSPMEIETQNHAKIAIVMGSKSDWATMQHAADILTELAIPFHVEIVSAHRTPDKLFHFAEHAKANGFAVIIAGAGGAAHLPGMLAAKTLVPVFGVPVQSAALSGVDSLYSIVQMPKGIPVGTLAIGKAGAANAALLAAQVLALHDNALLQRLSDWRSTQTQAVLDNPDPREGA</sequence>
<protein>
    <recommendedName>
        <fullName evidence="3 4">N5-carboxyaminoimidazole ribonucleotide mutase</fullName>
        <shortName evidence="3 4">N5-CAIR mutase</shortName>
        <ecNumber evidence="3 4">5.4.99.18</ecNumber>
    </recommendedName>
    <alternativeName>
        <fullName evidence="3">5-(carboxyamino)imidazole ribonucleotide mutase</fullName>
    </alternativeName>
</protein>
<dbReference type="InterPro" id="IPR033747">
    <property type="entry name" value="PurE_ClassI"/>
</dbReference>
<keyword evidence="1 3" id="KW-0658">Purine biosynthesis</keyword>
<dbReference type="AlphaFoldDB" id="A0A2D0L7C2"/>
<dbReference type="EMBL" id="NJCX01000019">
    <property type="protein sequence ID" value="PHM71574.1"/>
    <property type="molecule type" value="Genomic_DNA"/>
</dbReference>
<keyword evidence="2 3" id="KW-0413">Isomerase</keyword>
<evidence type="ECO:0000256" key="2">
    <source>
        <dbReference type="ARBA" id="ARBA00023235"/>
    </source>
</evidence>
<feature type="binding site" evidence="3 5">
    <location>
        <position position="65"/>
    </location>
    <ligand>
        <name>substrate</name>
    </ligand>
</feature>
<dbReference type="HAMAP" id="MF_01929">
    <property type="entry name" value="PurE_classI"/>
    <property type="match status" value="1"/>
</dbReference>
<comment type="caution">
    <text evidence="7">The sequence shown here is derived from an EMBL/GenBank/DDBJ whole genome shotgun (WGS) entry which is preliminary data.</text>
</comment>
<comment type="pathway">
    <text evidence="3 4">Purine metabolism; IMP biosynthesis via de novo pathway; 5-amino-1-(5-phospho-D-ribosyl)imidazole-4-carboxylate from 5-amino-1-(5-phospho-D-ribosyl)imidazole (N5-CAIR route): step 2/2.</text>
</comment>
<dbReference type="SUPFAM" id="SSF52255">
    <property type="entry name" value="N5-CAIR mutase (phosphoribosylaminoimidazole carboxylase, PurE)"/>
    <property type="match status" value="1"/>
</dbReference>
<accession>A0A2D0L7C2</accession>
<evidence type="ECO:0000256" key="5">
    <source>
        <dbReference type="PIRSR" id="PIRSR001338-1"/>
    </source>
</evidence>
<proteinExistence type="inferred from homology"/>
<comment type="function">
    <text evidence="3 4">Catalyzes the conversion of N5-carboxyaminoimidazole ribonucleotide (N5-CAIR) to 4-carboxy-5-aminoimidazole ribonucleotide (CAIR).</text>
</comment>